<organism evidence="1 2">
    <name type="scientific">Paracoccus halophilus</name>
    <dbReference type="NCBI Taxonomy" id="376733"/>
    <lineage>
        <taxon>Bacteria</taxon>
        <taxon>Pseudomonadati</taxon>
        <taxon>Pseudomonadota</taxon>
        <taxon>Alphaproteobacteria</taxon>
        <taxon>Rhodobacterales</taxon>
        <taxon>Paracoccaceae</taxon>
        <taxon>Paracoccus</taxon>
    </lineage>
</organism>
<evidence type="ECO:0000313" key="2">
    <source>
        <dbReference type="Proteomes" id="UP000182312"/>
    </source>
</evidence>
<sequence>MPNRRKMCFRRNALEQDFLGHPRPRRIADCFHSTAKNYHAESFHALTEGRFVDVDYGCKTALLDSGEQVIVIERKSWLEGFEPAIFRL</sequence>
<evidence type="ECO:0000313" key="1">
    <source>
        <dbReference type="EMBL" id="SFA60349.1"/>
    </source>
</evidence>
<dbReference type="EMBL" id="FOJO01000028">
    <property type="protein sequence ID" value="SFA60349.1"/>
    <property type="molecule type" value="Genomic_DNA"/>
</dbReference>
<name>A0A1I0U8C6_9RHOB</name>
<dbReference type="RefSeq" id="WP_139221742.1">
    <property type="nucleotide sequence ID" value="NZ_FOJO01000028.1"/>
</dbReference>
<reference evidence="1 2" key="1">
    <citation type="submission" date="2016-10" db="EMBL/GenBank/DDBJ databases">
        <authorList>
            <person name="de Groot N.N."/>
        </authorList>
    </citation>
    <scope>NUCLEOTIDE SEQUENCE [LARGE SCALE GENOMIC DNA]</scope>
    <source>
        <strain evidence="1 2">CGMCC 1.6117</strain>
    </source>
</reference>
<protein>
    <submittedName>
        <fullName evidence="1">Uncharacterized protein</fullName>
    </submittedName>
</protein>
<dbReference type="Proteomes" id="UP000182312">
    <property type="component" value="Unassembled WGS sequence"/>
</dbReference>
<accession>A0A1I0U8C6</accession>
<proteinExistence type="predicted"/>
<gene>
    <name evidence="1" type="ORF">SAMN04487972_1289</name>
</gene>
<dbReference type="AlphaFoldDB" id="A0A1I0U8C6"/>